<dbReference type="EMBL" id="PGTY01000001">
    <property type="protein sequence ID" value="PJI91265.1"/>
    <property type="molecule type" value="Genomic_DNA"/>
</dbReference>
<evidence type="ECO:0000256" key="1">
    <source>
        <dbReference type="SAM" id="Phobius"/>
    </source>
</evidence>
<proteinExistence type="predicted"/>
<name>A0A2M8WK04_9RHOB</name>
<keyword evidence="1" id="KW-1133">Transmembrane helix</keyword>
<feature type="transmembrane region" description="Helical" evidence="1">
    <location>
        <begin position="30"/>
        <end position="50"/>
    </location>
</feature>
<dbReference type="Proteomes" id="UP000228531">
    <property type="component" value="Unassembled WGS sequence"/>
</dbReference>
<evidence type="ECO:0000313" key="2">
    <source>
        <dbReference type="EMBL" id="PJI91265.1"/>
    </source>
</evidence>
<accession>A0A2M8WK04</accession>
<dbReference type="AlphaFoldDB" id="A0A2M8WK04"/>
<sequence>MLPFMLSSITLAQRDVFSIFYLTAVDPQSFSPWPAFILVVMAYVCGTARISDAMH</sequence>
<reference evidence="2 3" key="1">
    <citation type="submission" date="2017-11" db="EMBL/GenBank/DDBJ databases">
        <title>Genomic Encyclopedia of Archaeal and Bacterial Type Strains, Phase II (KMG-II): From Individual Species to Whole Genera.</title>
        <authorList>
            <person name="Goeker M."/>
        </authorList>
    </citation>
    <scope>NUCLEOTIDE SEQUENCE [LARGE SCALE GENOMIC DNA]</scope>
    <source>
        <strain evidence="2 3">DSM 29128</strain>
    </source>
</reference>
<keyword evidence="1" id="KW-0472">Membrane</keyword>
<keyword evidence="3" id="KW-1185">Reference proteome</keyword>
<gene>
    <name evidence="2" type="ORF">BC777_0089</name>
</gene>
<keyword evidence="1" id="KW-0812">Transmembrane</keyword>
<evidence type="ECO:0000313" key="3">
    <source>
        <dbReference type="Proteomes" id="UP000228531"/>
    </source>
</evidence>
<organism evidence="2 3">
    <name type="scientific">Yoonia maricola</name>
    <dbReference type="NCBI Taxonomy" id="420999"/>
    <lineage>
        <taxon>Bacteria</taxon>
        <taxon>Pseudomonadati</taxon>
        <taxon>Pseudomonadota</taxon>
        <taxon>Alphaproteobacteria</taxon>
        <taxon>Rhodobacterales</taxon>
        <taxon>Paracoccaceae</taxon>
        <taxon>Yoonia</taxon>
    </lineage>
</organism>
<comment type="caution">
    <text evidence="2">The sequence shown here is derived from an EMBL/GenBank/DDBJ whole genome shotgun (WGS) entry which is preliminary data.</text>
</comment>
<protein>
    <submittedName>
        <fullName evidence="2">Uncharacterized protein</fullName>
    </submittedName>
</protein>